<dbReference type="NCBIfam" id="TIGR00496">
    <property type="entry name" value="frr"/>
    <property type="match status" value="1"/>
</dbReference>
<comment type="caution">
    <text evidence="9">The sequence shown here is derived from an EMBL/GenBank/DDBJ whole genome shotgun (WGS) entry which is preliminary data.</text>
</comment>
<accession>A0A9D1LFB5</accession>
<dbReference type="HAMAP" id="MF_00040">
    <property type="entry name" value="RRF"/>
    <property type="match status" value="1"/>
</dbReference>
<evidence type="ECO:0000256" key="5">
    <source>
        <dbReference type="ARBA" id="ARBA00025050"/>
    </source>
</evidence>
<evidence type="ECO:0000256" key="1">
    <source>
        <dbReference type="ARBA" id="ARBA00004496"/>
    </source>
</evidence>
<dbReference type="CDD" id="cd00520">
    <property type="entry name" value="RRF"/>
    <property type="match status" value="1"/>
</dbReference>
<dbReference type="SUPFAM" id="SSF55194">
    <property type="entry name" value="Ribosome recycling factor, RRF"/>
    <property type="match status" value="1"/>
</dbReference>
<comment type="function">
    <text evidence="5 6">Responsible for the release of ribosomes from messenger RNA at the termination of protein biosynthesis. May increase the efficiency of translation by recycling ribosomes from one round of translation to another.</text>
</comment>
<dbReference type="Proteomes" id="UP000824083">
    <property type="component" value="Unassembled WGS sequence"/>
</dbReference>
<evidence type="ECO:0000256" key="4">
    <source>
        <dbReference type="ARBA" id="ARBA00022917"/>
    </source>
</evidence>
<evidence type="ECO:0000256" key="6">
    <source>
        <dbReference type="HAMAP-Rule" id="MF_00040"/>
    </source>
</evidence>
<dbReference type="Gene3D" id="3.30.1360.40">
    <property type="match status" value="1"/>
</dbReference>
<dbReference type="Pfam" id="PF01765">
    <property type="entry name" value="RRF"/>
    <property type="match status" value="1"/>
</dbReference>
<dbReference type="InterPro" id="IPR036191">
    <property type="entry name" value="RRF_sf"/>
</dbReference>
<comment type="similarity">
    <text evidence="2 6">Belongs to the RRF family.</text>
</comment>
<feature type="coiled-coil region" evidence="7">
    <location>
        <begin position="126"/>
        <end position="167"/>
    </location>
</feature>
<feature type="domain" description="Ribosome recycling factor" evidence="8">
    <location>
        <begin position="21"/>
        <end position="184"/>
    </location>
</feature>
<keyword evidence="7" id="KW-0175">Coiled coil</keyword>
<keyword evidence="3 6" id="KW-0963">Cytoplasm</keyword>
<evidence type="ECO:0000256" key="2">
    <source>
        <dbReference type="ARBA" id="ARBA00005912"/>
    </source>
</evidence>
<proteinExistence type="inferred from homology"/>
<dbReference type="FunFam" id="1.10.132.20:FF:000001">
    <property type="entry name" value="Ribosome-recycling factor"/>
    <property type="match status" value="1"/>
</dbReference>
<dbReference type="InterPro" id="IPR023584">
    <property type="entry name" value="Ribosome_recyc_fac_dom"/>
</dbReference>
<dbReference type="AlphaFoldDB" id="A0A9D1LFB5"/>
<dbReference type="GO" id="GO:0005829">
    <property type="term" value="C:cytosol"/>
    <property type="evidence" value="ECO:0007669"/>
    <property type="project" value="GOC"/>
</dbReference>
<protein>
    <recommendedName>
        <fullName evidence="6">Ribosome-recycling factor</fullName>
        <shortName evidence="6">RRF</shortName>
    </recommendedName>
    <alternativeName>
        <fullName evidence="6">Ribosome-releasing factor</fullName>
    </alternativeName>
</protein>
<dbReference type="GO" id="GO:0002184">
    <property type="term" value="P:cytoplasmic translational termination"/>
    <property type="evidence" value="ECO:0007669"/>
    <property type="project" value="TreeGrafter"/>
</dbReference>
<evidence type="ECO:0000313" key="10">
    <source>
        <dbReference type="Proteomes" id="UP000824083"/>
    </source>
</evidence>
<dbReference type="InterPro" id="IPR002661">
    <property type="entry name" value="Ribosome_recyc_fac"/>
</dbReference>
<evidence type="ECO:0000256" key="3">
    <source>
        <dbReference type="ARBA" id="ARBA00022490"/>
    </source>
</evidence>
<comment type="subcellular location">
    <subcellularLocation>
        <location evidence="1 6">Cytoplasm</location>
    </subcellularLocation>
</comment>
<reference evidence="9" key="2">
    <citation type="journal article" date="2021" name="PeerJ">
        <title>Extensive microbial diversity within the chicken gut microbiome revealed by metagenomics and culture.</title>
        <authorList>
            <person name="Gilroy R."/>
            <person name="Ravi A."/>
            <person name="Getino M."/>
            <person name="Pursley I."/>
            <person name="Horton D.L."/>
            <person name="Alikhan N.F."/>
            <person name="Baker D."/>
            <person name="Gharbi K."/>
            <person name="Hall N."/>
            <person name="Watson M."/>
            <person name="Adriaenssens E.M."/>
            <person name="Foster-Nyarko E."/>
            <person name="Jarju S."/>
            <person name="Secka A."/>
            <person name="Antonio M."/>
            <person name="Oren A."/>
            <person name="Chaudhuri R.R."/>
            <person name="La Ragione R."/>
            <person name="Hildebrand F."/>
            <person name="Pallen M.J."/>
        </authorList>
    </citation>
    <scope>NUCLEOTIDE SEQUENCE</scope>
    <source>
        <strain evidence="9">7463</strain>
    </source>
</reference>
<evidence type="ECO:0000256" key="7">
    <source>
        <dbReference type="SAM" id="Coils"/>
    </source>
</evidence>
<name>A0A9D1LFB5_9BURK</name>
<dbReference type="PANTHER" id="PTHR20982:SF3">
    <property type="entry name" value="MITOCHONDRIAL RIBOSOME RECYCLING FACTOR PSEUDO 1"/>
    <property type="match status" value="1"/>
</dbReference>
<organism evidence="9 10">
    <name type="scientific">Candidatus Aphodousia faecigallinarum</name>
    <dbReference type="NCBI Taxonomy" id="2840677"/>
    <lineage>
        <taxon>Bacteria</taxon>
        <taxon>Pseudomonadati</taxon>
        <taxon>Pseudomonadota</taxon>
        <taxon>Betaproteobacteria</taxon>
        <taxon>Burkholderiales</taxon>
        <taxon>Sutterellaceae</taxon>
        <taxon>Sutterellaceae incertae sedis</taxon>
        <taxon>Candidatus Aphodousia</taxon>
    </lineage>
</organism>
<reference evidence="9" key="1">
    <citation type="submission" date="2020-10" db="EMBL/GenBank/DDBJ databases">
        <authorList>
            <person name="Gilroy R."/>
        </authorList>
    </citation>
    <scope>NUCLEOTIDE SEQUENCE</scope>
    <source>
        <strain evidence="9">7463</strain>
    </source>
</reference>
<keyword evidence="4 6" id="KW-0648">Protein biosynthesis</keyword>
<evidence type="ECO:0000259" key="8">
    <source>
        <dbReference type="Pfam" id="PF01765"/>
    </source>
</evidence>
<dbReference type="FunFam" id="3.30.1360.40:FF:000001">
    <property type="entry name" value="Ribosome-recycling factor"/>
    <property type="match status" value="1"/>
</dbReference>
<dbReference type="GO" id="GO:0043023">
    <property type="term" value="F:ribosomal large subunit binding"/>
    <property type="evidence" value="ECO:0007669"/>
    <property type="project" value="TreeGrafter"/>
</dbReference>
<dbReference type="PANTHER" id="PTHR20982">
    <property type="entry name" value="RIBOSOME RECYCLING FACTOR"/>
    <property type="match status" value="1"/>
</dbReference>
<dbReference type="EMBL" id="DVMY01000082">
    <property type="protein sequence ID" value="HIU37629.1"/>
    <property type="molecule type" value="Genomic_DNA"/>
</dbReference>
<dbReference type="Gene3D" id="1.10.132.20">
    <property type="entry name" value="Ribosome-recycling factor"/>
    <property type="match status" value="1"/>
</dbReference>
<gene>
    <name evidence="6 9" type="primary">frr</name>
    <name evidence="9" type="ORF">IAC56_05090</name>
</gene>
<sequence>MSISEIQKQTEYKMNRTVETLREDFIKIRTGRASTGLLDHVMVDYYGTMTPINQVAQVGVADARTLTVQPWEKSMVAPVEKAIRSSDLGLNPATSGMLIRVPLPPLTEERRRELTKVVRHLGEEAKVAVRNLRRDANEQIKKLTKAKEISEDDESRAEKEIQKLTDNFVVAIDKCVAEKEKEVMTV</sequence>
<evidence type="ECO:0000313" key="9">
    <source>
        <dbReference type="EMBL" id="HIU37629.1"/>
    </source>
</evidence>